<reference evidence="1" key="1">
    <citation type="submission" date="2020-10" db="EMBL/GenBank/DDBJ databases">
        <authorList>
            <person name="Gilroy R."/>
        </authorList>
    </citation>
    <scope>NUCLEOTIDE SEQUENCE</scope>
    <source>
        <strain evidence="1">8207</strain>
    </source>
</reference>
<sequence length="75" mass="8372">MIKLYFFIGTILAVYSAYLVGIHTGTHQCQTENANAHASKINDTIKTMGIINAKTVNTGVDDIRRILREKYTIAE</sequence>
<evidence type="ECO:0000313" key="2">
    <source>
        <dbReference type="Proteomes" id="UP000823630"/>
    </source>
</evidence>
<proteinExistence type="predicted"/>
<reference evidence="1" key="2">
    <citation type="journal article" date="2021" name="PeerJ">
        <title>Extensive microbial diversity within the chicken gut microbiome revealed by metagenomics and culture.</title>
        <authorList>
            <person name="Gilroy R."/>
            <person name="Ravi A."/>
            <person name="Getino M."/>
            <person name="Pursley I."/>
            <person name="Horton D.L."/>
            <person name="Alikhan N.F."/>
            <person name="Baker D."/>
            <person name="Gharbi K."/>
            <person name="Hall N."/>
            <person name="Watson M."/>
            <person name="Adriaenssens E.M."/>
            <person name="Foster-Nyarko E."/>
            <person name="Jarju S."/>
            <person name="Secka A."/>
            <person name="Antonio M."/>
            <person name="Oren A."/>
            <person name="Chaudhuri R.R."/>
            <person name="La Ragione R."/>
            <person name="Hildebrand F."/>
            <person name="Pallen M.J."/>
        </authorList>
    </citation>
    <scope>NUCLEOTIDE SEQUENCE</scope>
    <source>
        <strain evidence="1">8207</strain>
    </source>
</reference>
<dbReference type="Proteomes" id="UP000823630">
    <property type="component" value="Unassembled WGS sequence"/>
</dbReference>
<name>A0A9D9DCX5_9PROT</name>
<evidence type="ECO:0000313" key="1">
    <source>
        <dbReference type="EMBL" id="MBO8425499.1"/>
    </source>
</evidence>
<dbReference type="EMBL" id="JADINC010000053">
    <property type="protein sequence ID" value="MBO8425499.1"/>
    <property type="molecule type" value="Genomic_DNA"/>
</dbReference>
<organism evidence="1 2">
    <name type="scientific">Candidatus Enterousia avistercoris</name>
    <dbReference type="NCBI Taxonomy" id="2840788"/>
    <lineage>
        <taxon>Bacteria</taxon>
        <taxon>Pseudomonadati</taxon>
        <taxon>Pseudomonadota</taxon>
        <taxon>Alphaproteobacteria</taxon>
        <taxon>Candidatus Enterousia</taxon>
    </lineage>
</organism>
<dbReference type="AlphaFoldDB" id="A0A9D9DCX5"/>
<comment type="caution">
    <text evidence="1">The sequence shown here is derived from an EMBL/GenBank/DDBJ whole genome shotgun (WGS) entry which is preliminary data.</text>
</comment>
<accession>A0A9D9DCX5</accession>
<protein>
    <submittedName>
        <fullName evidence="1">Uncharacterized protein</fullName>
    </submittedName>
</protein>
<gene>
    <name evidence="1" type="ORF">IAC69_03420</name>
</gene>